<dbReference type="Pfam" id="PF08265">
    <property type="entry name" value="YL1_C"/>
    <property type="match status" value="1"/>
</dbReference>
<protein>
    <recommendedName>
        <fullName evidence="6">Vps72/YL1 C-terminal domain-containing protein</fullName>
    </recommendedName>
</protein>
<dbReference type="EMBL" id="CP031035">
    <property type="protein sequence ID" value="QDZ19312.1"/>
    <property type="molecule type" value="Genomic_DNA"/>
</dbReference>
<organism evidence="7 8">
    <name type="scientific">Chloropicon primus</name>
    <dbReference type="NCBI Taxonomy" id="1764295"/>
    <lineage>
        <taxon>Eukaryota</taxon>
        <taxon>Viridiplantae</taxon>
        <taxon>Chlorophyta</taxon>
        <taxon>Chloropicophyceae</taxon>
        <taxon>Chloropicales</taxon>
        <taxon>Chloropicaceae</taxon>
        <taxon>Chloropicon</taxon>
    </lineage>
</organism>
<keyword evidence="8" id="KW-1185">Reference proteome</keyword>
<dbReference type="GO" id="GO:0006338">
    <property type="term" value="P:chromatin remodeling"/>
    <property type="evidence" value="ECO:0007669"/>
    <property type="project" value="InterPro"/>
</dbReference>
<sequence>MGRGSGVSSRRKGTRAEVDENQRQQFVNSRLQALEEDGHALELDNSDEEFQIEDVLDEVEDEEVDVGVTAALKKSKKKPKKKGGRKVIPGKRKTRGMERKGPKPFMQLLEEAELDRLPEHVPTYFNTAARPSRYPARKLCDISGFFAKYKDPASKMRYAGQREYNVIQSMPTAALHAHLRS</sequence>
<evidence type="ECO:0000313" key="7">
    <source>
        <dbReference type="EMBL" id="QDZ19312.1"/>
    </source>
</evidence>
<dbReference type="AlphaFoldDB" id="A0A5B8MIY9"/>
<feature type="region of interest" description="Disordered" evidence="5">
    <location>
        <begin position="70"/>
        <end position="103"/>
    </location>
</feature>
<dbReference type="Proteomes" id="UP000316726">
    <property type="component" value="Chromosome 2"/>
</dbReference>
<dbReference type="PANTHER" id="PTHR31200">
    <property type="entry name" value="INO80 COMPLEX SUBUNIT C"/>
    <property type="match status" value="1"/>
</dbReference>
<feature type="region of interest" description="Disordered" evidence="5">
    <location>
        <begin position="1"/>
        <end position="26"/>
    </location>
</feature>
<dbReference type="STRING" id="1764295.A0A5B8MIY9"/>
<evidence type="ECO:0000256" key="1">
    <source>
        <dbReference type="ARBA" id="ARBA00004123"/>
    </source>
</evidence>
<evidence type="ECO:0000256" key="5">
    <source>
        <dbReference type="SAM" id="MobiDB-lite"/>
    </source>
</evidence>
<evidence type="ECO:0000256" key="2">
    <source>
        <dbReference type="ARBA" id="ARBA00023015"/>
    </source>
</evidence>
<dbReference type="InterPro" id="IPR013272">
    <property type="entry name" value="Vps72/YL1_C"/>
</dbReference>
<keyword evidence="3" id="KW-0804">Transcription</keyword>
<proteinExistence type="predicted"/>
<feature type="domain" description="Vps72/YL1 C-terminal" evidence="6">
    <location>
        <begin position="138"/>
        <end position="167"/>
    </location>
</feature>
<feature type="compositionally biased region" description="Basic residues" evidence="5">
    <location>
        <begin position="73"/>
        <end position="94"/>
    </location>
</feature>
<name>A0A5B8MIY9_9CHLO</name>
<comment type="subcellular location">
    <subcellularLocation>
        <location evidence="1">Nucleus</location>
    </subcellularLocation>
</comment>
<dbReference type="SMART" id="SM00993">
    <property type="entry name" value="YL1_C"/>
    <property type="match status" value="1"/>
</dbReference>
<dbReference type="GO" id="GO:0031011">
    <property type="term" value="C:Ino80 complex"/>
    <property type="evidence" value="ECO:0007669"/>
    <property type="project" value="InterPro"/>
</dbReference>
<evidence type="ECO:0000259" key="6">
    <source>
        <dbReference type="SMART" id="SM00993"/>
    </source>
</evidence>
<accession>A0A5B8MIY9</accession>
<reference evidence="7 8" key="1">
    <citation type="submission" date="2018-07" db="EMBL/GenBank/DDBJ databases">
        <title>The complete nuclear genome of the prasinophyte Chloropicon primus (CCMP1205).</title>
        <authorList>
            <person name="Pombert J.-F."/>
            <person name="Otis C."/>
            <person name="Turmel M."/>
            <person name="Lemieux C."/>
        </authorList>
    </citation>
    <scope>NUCLEOTIDE SEQUENCE [LARGE SCALE GENOMIC DNA]</scope>
    <source>
        <strain evidence="7 8">CCMP1205</strain>
    </source>
</reference>
<dbReference type="OrthoDB" id="74807at2759"/>
<evidence type="ECO:0000256" key="4">
    <source>
        <dbReference type="ARBA" id="ARBA00023242"/>
    </source>
</evidence>
<keyword evidence="4" id="KW-0539">Nucleus</keyword>
<gene>
    <name evidence="7" type="ORF">A3770_02p18300</name>
</gene>
<dbReference type="PANTHER" id="PTHR31200:SF1">
    <property type="entry name" value="INO80 COMPLEX SUBUNIT C"/>
    <property type="match status" value="1"/>
</dbReference>
<evidence type="ECO:0000313" key="8">
    <source>
        <dbReference type="Proteomes" id="UP000316726"/>
    </source>
</evidence>
<evidence type="ECO:0000256" key="3">
    <source>
        <dbReference type="ARBA" id="ARBA00023163"/>
    </source>
</evidence>
<keyword evidence="2" id="KW-0805">Transcription regulation</keyword>
<dbReference type="InterPro" id="IPR029525">
    <property type="entry name" value="INO80C/Ies6"/>
</dbReference>